<gene>
    <name evidence="5" type="ORF">GCM10009751_25250</name>
</gene>
<keyword evidence="2 5" id="KW-0456">Lyase</keyword>
<name>A0ABP4ZQU8_9MICO</name>
<organism evidence="5 6">
    <name type="scientific">Myceligenerans crystallogenes</name>
    <dbReference type="NCBI Taxonomy" id="316335"/>
    <lineage>
        <taxon>Bacteria</taxon>
        <taxon>Bacillati</taxon>
        <taxon>Actinomycetota</taxon>
        <taxon>Actinomycetes</taxon>
        <taxon>Micrococcales</taxon>
        <taxon>Promicromonosporaceae</taxon>
        <taxon>Myceligenerans</taxon>
    </lineage>
</organism>
<evidence type="ECO:0000256" key="1">
    <source>
        <dbReference type="ARBA" id="ARBA00022729"/>
    </source>
</evidence>
<feature type="compositionally biased region" description="Low complexity" evidence="3">
    <location>
        <begin position="16"/>
        <end position="42"/>
    </location>
</feature>
<dbReference type="SUPFAM" id="SSF48230">
    <property type="entry name" value="Chondroitin AC/alginate lyase"/>
    <property type="match status" value="1"/>
</dbReference>
<evidence type="ECO:0000313" key="6">
    <source>
        <dbReference type="Proteomes" id="UP001501094"/>
    </source>
</evidence>
<protein>
    <submittedName>
        <fullName evidence="5">Alginate lyase family protein</fullName>
    </submittedName>
</protein>
<dbReference type="Pfam" id="PF05426">
    <property type="entry name" value="Alginate_lyase"/>
    <property type="match status" value="1"/>
</dbReference>
<keyword evidence="1" id="KW-0732">Signal</keyword>
<feature type="compositionally biased region" description="Low complexity" evidence="3">
    <location>
        <begin position="94"/>
        <end position="103"/>
    </location>
</feature>
<feature type="domain" description="Alginate lyase" evidence="4">
    <location>
        <begin position="164"/>
        <end position="392"/>
    </location>
</feature>
<proteinExistence type="predicted"/>
<accession>A0ABP4ZQU8</accession>
<dbReference type="Gene3D" id="1.50.10.100">
    <property type="entry name" value="Chondroitin AC/alginate lyase"/>
    <property type="match status" value="1"/>
</dbReference>
<dbReference type="EMBL" id="BAAANL010000005">
    <property type="protein sequence ID" value="GAA1866046.1"/>
    <property type="molecule type" value="Genomic_DNA"/>
</dbReference>
<dbReference type="RefSeq" id="WP_344103349.1">
    <property type="nucleotide sequence ID" value="NZ_BAAANL010000005.1"/>
</dbReference>
<evidence type="ECO:0000256" key="2">
    <source>
        <dbReference type="ARBA" id="ARBA00023239"/>
    </source>
</evidence>
<dbReference type="GO" id="GO:0016829">
    <property type="term" value="F:lyase activity"/>
    <property type="evidence" value="ECO:0007669"/>
    <property type="project" value="UniProtKB-KW"/>
</dbReference>
<comment type="caution">
    <text evidence="5">The sequence shown here is derived from an EMBL/GenBank/DDBJ whole genome shotgun (WGS) entry which is preliminary data.</text>
</comment>
<evidence type="ECO:0000256" key="3">
    <source>
        <dbReference type="SAM" id="MobiDB-lite"/>
    </source>
</evidence>
<evidence type="ECO:0000313" key="5">
    <source>
        <dbReference type="EMBL" id="GAA1866046.1"/>
    </source>
</evidence>
<sequence>MTVLIVVSGCAPGAVQRASAEPRAASEPEQGLGLAGPGAPAESDATTSPGGLAPPPVVGVRPAPDEDGREGDDGRRGGGRDGDDGAGRDDGAPRPDAGAAPDGGFEHPGILLDQGKLDRMRSRVASGAEPWASEFDQLLGSRWGSLDVVPHPYGYVECGAHDNPDNGCREERFDAHAAYAHALAWYVTEDSRHAEKAIEIMDAWSATIKDHTNVNEHLQAGWAGAIWPRAAEIIRYTYDGWAAPDVERFEHMLRTAYLPDVSVRNYANGNWELAMTEAAIAIAVFTDDRPAYDRARAVFQDRAEAYVYLASDGAAPLEAAGSPYNTLLEIVAFWRDDDFGEGATQETCRDLNHAGLGLAGMSHNLATTAIQGDNLYGTAGRRLAEAFELHARIAVTGEVPSWLCDGSLSGELEYLPDSALTTLTGWYGCEMSWSRQHNAVTQLPYGSGELLTAWEPLTHGAATAPPAGAEASPTVCPT</sequence>
<evidence type="ECO:0000259" key="4">
    <source>
        <dbReference type="Pfam" id="PF05426"/>
    </source>
</evidence>
<dbReference type="Proteomes" id="UP001501094">
    <property type="component" value="Unassembled WGS sequence"/>
</dbReference>
<feature type="region of interest" description="Disordered" evidence="3">
    <location>
        <begin position="8"/>
        <end position="110"/>
    </location>
</feature>
<dbReference type="InterPro" id="IPR008929">
    <property type="entry name" value="Chondroitin_lyas"/>
</dbReference>
<dbReference type="InterPro" id="IPR008397">
    <property type="entry name" value="Alginate_lyase_dom"/>
</dbReference>
<feature type="compositionally biased region" description="Basic and acidic residues" evidence="3">
    <location>
        <begin position="63"/>
        <end position="93"/>
    </location>
</feature>
<reference evidence="6" key="1">
    <citation type="journal article" date="2019" name="Int. J. Syst. Evol. Microbiol.">
        <title>The Global Catalogue of Microorganisms (GCM) 10K type strain sequencing project: providing services to taxonomists for standard genome sequencing and annotation.</title>
        <authorList>
            <consortium name="The Broad Institute Genomics Platform"/>
            <consortium name="The Broad Institute Genome Sequencing Center for Infectious Disease"/>
            <person name="Wu L."/>
            <person name="Ma J."/>
        </authorList>
    </citation>
    <scope>NUCLEOTIDE SEQUENCE [LARGE SCALE GENOMIC DNA]</scope>
    <source>
        <strain evidence="6">JCM 14326</strain>
    </source>
</reference>
<keyword evidence="6" id="KW-1185">Reference proteome</keyword>